<feature type="compositionally biased region" description="Acidic residues" evidence="1">
    <location>
        <begin position="112"/>
        <end position="125"/>
    </location>
</feature>
<feature type="region of interest" description="Disordered" evidence="1">
    <location>
        <begin position="71"/>
        <end position="134"/>
    </location>
</feature>
<reference evidence="2 3" key="1">
    <citation type="journal article" date="2016" name="Plant Pathol.">
        <title>Genetic characterization of strains named as Xanthomonas axonopodis pv. dieffenbachiae leads to a taxonomic revision of the X. axonopodis species complex.</title>
        <authorList>
            <person name="Constantin E.C."/>
            <person name="Cleenwerck I."/>
            <person name="Maes M."/>
            <person name="Baeyen S."/>
            <person name="Van Malderghem C."/>
            <person name="De Vos P."/>
            <person name="Cottyn B."/>
        </authorList>
    </citation>
    <scope>NUCLEOTIDE SEQUENCE [LARGE SCALE GENOMIC DNA]</scope>
    <source>
        <strain evidence="3">LMG9055</strain>
    </source>
</reference>
<organism evidence="2 3">
    <name type="scientific">Xanthomonas phaseoli pv. syngonii LMG 9055</name>
    <dbReference type="NCBI Taxonomy" id="1437878"/>
    <lineage>
        <taxon>Bacteria</taxon>
        <taxon>Pseudomonadati</taxon>
        <taxon>Pseudomonadota</taxon>
        <taxon>Gammaproteobacteria</taxon>
        <taxon>Lysobacterales</taxon>
        <taxon>Lysobacteraceae</taxon>
        <taxon>Xanthomonas</taxon>
    </lineage>
</organism>
<dbReference type="EMBL" id="JPUO02000237">
    <property type="protein sequence ID" value="OQP72526.1"/>
    <property type="molecule type" value="Genomic_DNA"/>
</dbReference>
<comment type="caution">
    <text evidence="2">The sequence shown here is derived from an EMBL/GenBank/DDBJ whole genome shotgun (WGS) entry which is preliminary data.</text>
</comment>
<accession>A0A1V9GQ60</accession>
<dbReference type="Proteomes" id="UP000050343">
    <property type="component" value="Unassembled WGS sequence"/>
</dbReference>
<gene>
    <name evidence="2" type="ORF">IA54_014815</name>
</gene>
<evidence type="ECO:0000313" key="3">
    <source>
        <dbReference type="Proteomes" id="UP000050343"/>
    </source>
</evidence>
<evidence type="ECO:0000256" key="1">
    <source>
        <dbReference type="SAM" id="MobiDB-lite"/>
    </source>
</evidence>
<sequence length="373" mass="40313">MKISGSASGGLHEHIGHGDPPPAPSVCDDIQLRGHTQLHGLPPLRRSASAKARSPAFVADNRHLDALFGSTQPARGKQLEGGVHRTPIQSQEIETPAASLKGGIQPTPSQSQEEEAPAGGVEEDVQPTPSQSREIETLAGGQAHVKINPTRLFVSTAPALEMPHRLDPAKLSNDLGLSEDDIDRIRSTPTFHEQTETGAPSSTPLAQRLRLDDLRNKKVEYKWNIAGNGSLVIGEGHPGVVLDEPMTSKEARKKKQPYAQGHVTLVGGQPWDKTPWQENRTLPEARLGGTLYYNADGALCIDNDSGRFSEYADRTKQHLENVAKLFQYYGLPVTPQWKAKKQIPLQRLPAGADVVPPRPAGEGEAAHSDPNGE</sequence>
<reference evidence="2 3" key="2">
    <citation type="journal article" date="2017" name="Plant Pathol.">
        <title>Pathogenicity and virulence gene content of Xanthomonas strains infecting Araceae, formerly known as Xanthomonas axonopodis pv. dieffenbachiae.</title>
        <authorList>
            <person name="Constantin E.C."/>
            <person name="Haegeman A."/>
            <person name="Van Vaerenbergh J."/>
            <person name="Baeyen S."/>
            <person name="Van Malderghem C."/>
            <person name="Maes M."/>
            <person name="Cottyn B."/>
        </authorList>
    </citation>
    <scope>NUCLEOTIDE SEQUENCE [LARGE SCALE GENOMIC DNA]</scope>
    <source>
        <strain evidence="3">LMG9055</strain>
    </source>
</reference>
<dbReference type="AlphaFoldDB" id="A0A1V9GQ60"/>
<feature type="region of interest" description="Disordered" evidence="1">
    <location>
        <begin position="348"/>
        <end position="373"/>
    </location>
</feature>
<proteinExistence type="predicted"/>
<name>A0A1V9GQ60_9XANT</name>
<feature type="compositionally biased region" description="Low complexity" evidence="1">
    <location>
        <begin position="42"/>
        <end position="55"/>
    </location>
</feature>
<dbReference type="NCBIfam" id="NF041375">
    <property type="entry name" value="XopV"/>
    <property type="match status" value="1"/>
</dbReference>
<evidence type="ECO:0000313" key="2">
    <source>
        <dbReference type="EMBL" id="OQP72526.1"/>
    </source>
</evidence>
<feature type="region of interest" description="Disordered" evidence="1">
    <location>
        <begin position="1"/>
        <end position="55"/>
    </location>
</feature>
<protein>
    <submittedName>
        <fullName evidence="2">Type III secretion system effector protein</fullName>
    </submittedName>
</protein>